<dbReference type="OrthoDB" id="392925at2759"/>
<dbReference type="InterPro" id="IPR051101">
    <property type="entry name" value="ZC3H12/N4BP1_RNase_Reg"/>
</dbReference>
<protein>
    <submittedName>
        <fullName evidence="3">Uncharacterized protein, isoform D</fullName>
    </submittedName>
</protein>
<dbReference type="FunFam" id="3.40.50.11980:FF:000001">
    <property type="entry name" value="ZC3H12A isoform 1"/>
    <property type="match status" value="1"/>
</dbReference>
<dbReference type="EMBL" id="CH940648">
    <property type="protein sequence ID" value="KRF79186.1"/>
    <property type="molecule type" value="Genomic_DNA"/>
</dbReference>
<organism evidence="3 4">
    <name type="scientific">Drosophila virilis</name>
    <name type="common">Fruit fly</name>
    <dbReference type="NCBI Taxonomy" id="7244"/>
    <lineage>
        <taxon>Eukaryota</taxon>
        <taxon>Metazoa</taxon>
        <taxon>Ecdysozoa</taxon>
        <taxon>Arthropoda</taxon>
        <taxon>Hexapoda</taxon>
        <taxon>Insecta</taxon>
        <taxon>Pterygota</taxon>
        <taxon>Neoptera</taxon>
        <taxon>Endopterygota</taxon>
        <taxon>Diptera</taxon>
        <taxon>Brachycera</taxon>
        <taxon>Muscomorpha</taxon>
        <taxon>Ephydroidea</taxon>
        <taxon>Drosophilidae</taxon>
        <taxon>Drosophila</taxon>
    </lineage>
</organism>
<dbReference type="GO" id="GO:0036464">
    <property type="term" value="C:cytoplasmic ribonucleoprotein granule"/>
    <property type="evidence" value="ECO:0007669"/>
    <property type="project" value="TreeGrafter"/>
</dbReference>
<evidence type="ECO:0000313" key="4">
    <source>
        <dbReference type="Proteomes" id="UP000008792"/>
    </source>
</evidence>
<dbReference type="GO" id="GO:0004521">
    <property type="term" value="F:RNA endonuclease activity"/>
    <property type="evidence" value="ECO:0007669"/>
    <property type="project" value="TreeGrafter"/>
</dbReference>
<proteinExistence type="predicted"/>
<keyword evidence="4" id="KW-1185">Reference proteome</keyword>
<dbReference type="AlphaFoldDB" id="A0A0Q9W2Q1"/>
<dbReference type="Gene3D" id="3.40.50.11980">
    <property type="match status" value="1"/>
</dbReference>
<dbReference type="PANTHER" id="PTHR12876:SF35">
    <property type="entry name" value="LD08718P-RELATED"/>
    <property type="match status" value="1"/>
</dbReference>
<name>A0A0Q9W2Q1_DROVI</name>
<evidence type="ECO:0000256" key="1">
    <source>
        <dbReference type="SAM" id="MobiDB-lite"/>
    </source>
</evidence>
<feature type="region of interest" description="Disordered" evidence="1">
    <location>
        <begin position="144"/>
        <end position="165"/>
    </location>
</feature>
<feature type="compositionally biased region" description="Polar residues" evidence="1">
    <location>
        <begin position="223"/>
        <end position="233"/>
    </location>
</feature>
<dbReference type="FunCoup" id="A0A0Q9W2Q1">
    <property type="interactions" value="53"/>
</dbReference>
<accession>A0A0Q9W2Q1</accession>
<dbReference type="CDD" id="cd18719">
    <property type="entry name" value="PIN_Zc3h12a-N4BP1-like"/>
    <property type="match status" value="1"/>
</dbReference>
<dbReference type="SMR" id="A0A0Q9W2Q1"/>
<dbReference type="InterPro" id="IPR021869">
    <property type="entry name" value="RNase_Zc3h12_NYN"/>
</dbReference>
<gene>
    <name evidence="3" type="primary">Dvir\GJ21244</name>
    <name evidence="3" type="ORF">Dvir_GJ21244</name>
</gene>
<feature type="domain" description="RNase NYN" evidence="2">
    <location>
        <begin position="405"/>
        <end position="554"/>
    </location>
</feature>
<feature type="region of interest" description="Disordered" evidence="1">
    <location>
        <begin position="213"/>
        <end position="233"/>
    </location>
</feature>
<sequence length="559" mass="63400">MGKKNKSGCKKRGKIHRHRHKKEKHLSPRKSRRALLTLSAAPSTCQKIAEPALAEPAPTCSAAASQMDYQITYDASTTMPPTKPQFQKFKDDQIKKPLKRLNNTNPKPNRNSYAQKLAILIKRRAFNTPYKGALIAAGSKRKLDFQRGKSQQTEQPLPKPKFYRNNQATGSMKLEQQEEDAEEAEIIEEIESSDEDDCIVLEPNVAKINIDDDSEDETISKEPASSNALNDDNPTFSRFEVDRKRDFHLWESFSNSSSHPAVYPVKSASSATNNDTCIIIDDSFDNLNRNHSPFRIIDDRRDAAVASVKKPPTLNPENTLDDSVIFVQEDFIPLSNDRYDDDNGSKRKRNMKSKEDGSKFNKTPRMTTQRMNESLFTTTERKKLADYNSNTYNPGIEMNGPVSHKRPIIIDGSNVAFGHGCSNIFSAEGIKYCVEYFQKMGHDVKAVIPLFRRNPNKSSNPALLDQLHKEGKIVFTPCKNLPNQQSISYDDRFILQLAYERNAAVVSNDNYRDLITENVAFKKIIENRVIGYSWCDNILILPKDPYGRFGPPLAEILRC</sequence>
<evidence type="ECO:0000259" key="2">
    <source>
        <dbReference type="Pfam" id="PF11977"/>
    </source>
</evidence>
<dbReference type="InParanoid" id="A0A0Q9W2Q1"/>
<dbReference type="Pfam" id="PF11977">
    <property type="entry name" value="RNase_Zc3h12a"/>
    <property type="match status" value="1"/>
</dbReference>
<dbReference type="PANTHER" id="PTHR12876">
    <property type="entry name" value="N4BP1-RELATED"/>
    <property type="match status" value="1"/>
</dbReference>
<reference evidence="3 4" key="1">
    <citation type="journal article" date="2007" name="Nature">
        <title>Evolution of genes and genomes on the Drosophila phylogeny.</title>
        <authorList>
            <consortium name="Drosophila 12 Genomes Consortium"/>
            <person name="Clark A.G."/>
            <person name="Eisen M.B."/>
            <person name="Smith D.R."/>
            <person name="Bergman C.M."/>
            <person name="Oliver B."/>
            <person name="Markow T.A."/>
            <person name="Kaufman T.C."/>
            <person name="Kellis M."/>
            <person name="Gelbart W."/>
            <person name="Iyer V.N."/>
            <person name="Pollard D.A."/>
            <person name="Sackton T.B."/>
            <person name="Larracuente A.M."/>
            <person name="Singh N.D."/>
            <person name="Abad J.P."/>
            <person name="Abt D.N."/>
            <person name="Adryan B."/>
            <person name="Aguade M."/>
            <person name="Akashi H."/>
            <person name="Anderson W.W."/>
            <person name="Aquadro C.F."/>
            <person name="Ardell D.H."/>
            <person name="Arguello R."/>
            <person name="Artieri C.G."/>
            <person name="Barbash D.A."/>
            <person name="Barker D."/>
            <person name="Barsanti P."/>
            <person name="Batterham P."/>
            <person name="Batzoglou S."/>
            <person name="Begun D."/>
            <person name="Bhutkar A."/>
            <person name="Blanco E."/>
            <person name="Bosak S.A."/>
            <person name="Bradley R.K."/>
            <person name="Brand A.D."/>
            <person name="Brent M.R."/>
            <person name="Brooks A.N."/>
            <person name="Brown R.H."/>
            <person name="Butlin R.K."/>
            <person name="Caggese C."/>
            <person name="Calvi B.R."/>
            <person name="Bernardo de Carvalho A."/>
            <person name="Caspi A."/>
            <person name="Castrezana S."/>
            <person name="Celniker S.E."/>
            <person name="Chang J.L."/>
            <person name="Chapple C."/>
            <person name="Chatterji S."/>
            <person name="Chinwalla A."/>
            <person name="Civetta A."/>
            <person name="Clifton S.W."/>
            <person name="Comeron J.M."/>
            <person name="Costello J.C."/>
            <person name="Coyne J.A."/>
            <person name="Daub J."/>
            <person name="David R.G."/>
            <person name="Delcher A.L."/>
            <person name="Delehaunty K."/>
            <person name="Do C.B."/>
            <person name="Ebling H."/>
            <person name="Edwards K."/>
            <person name="Eickbush T."/>
            <person name="Evans J.D."/>
            <person name="Filipski A."/>
            <person name="Findeiss S."/>
            <person name="Freyhult E."/>
            <person name="Fulton L."/>
            <person name="Fulton R."/>
            <person name="Garcia A.C."/>
            <person name="Gardiner A."/>
            <person name="Garfield D.A."/>
            <person name="Garvin B.E."/>
            <person name="Gibson G."/>
            <person name="Gilbert D."/>
            <person name="Gnerre S."/>
            <person name="Godfrey J."/>
            <person name="Good R."/>
            <person name="Gotea V."/>
            <person name="Gravely B."/>
            <person name="Greenberg A.J."/>
            <person name="Griffiths-Jones S."/>
            <person name="Gross S."/>
            <person name="Guigo R."/>
            <person name="Gustafson E.A."/>
            <person name="Haerty W."/>
            <person name="Hahn M.W."/>
            <person name="Halligan D.L."/>
            <person name="Halpern A.L."/>
            <person name="Halter G.M."/>
            <person name="Han M.V."/>
            <person name="Heger A."/>
            <person name="Hillier L."/>
            <person name="Hinrichs A.S."/>
            <person name="Holmes I."/>
            <person name="Hoskins R.A."/>
            <person name="Hubisz M.J."/>
            <person name="Hultmark D."/>
            <person name="Huntley M.A."/>
            <person name="Jaffe D.B."/>
            <person name="Jagadeeshan S."/>
            <person name="Jeck W.R."/>
            <person name="Johnson J."/>
            <person name="Jones C.D."/>
            <person name="Jordan W.C."/>
            <person name="Karpen G.H."/>
            <person name="Kataoka E."/>
            <person name="Keightley P.D."/>
            <person name="Kheradpour P."/>
            <person name="Kirkness E.F."/>
            <person name="Koerich L.B."/>
            <person name="Kristiansen K."/>
            <person name="Kudrna D."/>
            <person name="Kulathinal R.J."/>
            <person name="Kumar S."/>
            <person name="Kwok R."/>
            <person name="Lander E."/>
            <person name="Langley C.H."/>
            <person name="Lapoint R."/>
            <person name="Lazzaro B.P."/>
            <person name="Lee S.J."/>
            <person name="Levesque L."/>
            <person name="Li R."/>
            <person name="Lin C.F."/>
            <person name="Lin M.F."/>
            <person name="Lindblad-Toh K."/>
            <person name="Llopart A."/>
            <person name="Long M."/>
            <person name="Low L."/>
            <person name="Lozovsky E."/>
            <person name="Lu J."/>
            <person name="Luo M."/>
            <person name="Machado C.A."/>
            <person name="Makalowski W."/>
            <person name="Marzo M."/>
            <person name="Matsuda M."/>
            <person name="Matzkin L."/>
            <person name="McAllister B."/>
            <person name="McBride C.S."/>
            <person name="McKernan B."/>
            <person name="McKernan K."/>
            <person name="Mendez-Lago M."/>
            <person name="Minx P."/>
            <person name="Mollenhauer M.U."/>
            <person name="Montooth K."/>
            <person name="Mount S.M."/>
            <person name="Mu X."/>
            <person name="Myers E."/>
            <person name="Negre B."/>
            <person name="Newfeld S."/>
            <person name="Nielsen R."/>
            <person name="Noor M.A."/>
            <person name="O'Grady P."/>
            <person name="Pachter L."/>
            <person name="Papaceit M."/>
            <person name="Parisi M.J."/>
            <person name="Parisi M."/>
            <person name="Parts L."/>
            <person name="Pedersen J.S."/>
            <person name="Pesole G."/>
            <person name="Phillippy A.M."/>
            <person name="Ponting C.P."/>
            <person name="Pop M."/>
            <person name="Porcelli D."/>
            <person name="Powell J.R."/>
            <person name="Prohaska S."/>
            <person name="Pruitt K."/>
            <person name="Puig M."/>
            <person name="Quesneville H."/>
            <person name="Ram K.R."/>
            <person name="Rand D."/>
            <person name="Rasmussen M.D."/>
            <person name="Reed L.K."/>
            <person name="Reenan R."/>
            <person name="Reily A."/>
            <person name="Remington K.A."/>
            <person name="Rieger T.T."/>
            <person name="Ritchie M.G."/>
            <person name="Robin C."/>
            <person name="Rogers Y.H."/>
            <person name="Rohde C."/>
            <person name="Rozas J."/>
            <person name="Rubenfield M.J."/>
            <person name="Ruiz A."/>
            <person name="Russo S."/>
            <person name="Salzberg S.L."/>
            <person name="Sanchez-Gracia A."/>
            <person name="Saranga D.J."/>
            <person name="Sato H."/>
            <person name="Schaeffer S.W."/>
            <person name="Schatz M.C."/>
            <person name="Schlenke T."/>
            <person name="Schwartz R."/>
            <person name="Segarra C."/>
            <person name="Singh R.S."/>
            <person name="Sirot L."/>
            <person name="Sirota M."/>
            <person name="Sisneros N.B."/>
            <person name="Smith C.D."/>
            <person name="Smith T.F."/>
            <person name="Spieth J."/>
            <person name="Stage D.E."/>
            <person name="Stark A."/>
            <person name="Stephan W."/>
            <person name="Strausberg R.L."/>
            <person name="Strempel S."/>
            <person name="Sturgill D."/>
            <person name="Sutton G."/>
            <person name="Sutton G.G."/>
            <person name="Tao W."/>
            <person name="Teichmann S."/>
            <person name="Tobari Y.N."/>
            <person name="Tomimura Y."/>
            <person name="Tsolas J.M."/>
            <person name="Valente V.L."/>
            <person name="Venter E."/>
            <person name="Venter J.C."/>
            <person name="Vicario S."/>
            <person name="Vieira F.G."/>
            <person name="Vilella A.J."/>
            <person name="Villasante A."/>
            <person name="Walenz B."/>
            <person name="Wang J."/>
            <person name="Wasserman M."/>
            <person name="Watts T."/>
            <person name="Wilson D."/>
            <person name="Wilson R.K."/>
            <person name="Wing R.A."/>
            <person name="Wolfner M.F."/>
            <person name="Wong A."/>
            <person name="Wong G.K."/>
            <person name="Wu C.I."/>
            <person name="Wu G."/>
            <person name="Yamamoto D."/>
            <person name="Yang H.P."/>
            <person name="Yang S.P."/>
            <person name="Yorke J.A."/>
            <person name="Yoshida K."/>
            <person name="Zdobnov E."/>
            <person name="Zhang P."/>
            <person name="Zhang Y."/>
            <person name="Zimin A.V."/>
            <person name="Baldwin J."/>
            <person name="Abdouelleil A."/>
            <person name="Abdulkadir J."/>
            <person name="Abebe A."/>
            <person name="Abera B."/>
            <person name="Abreu J."/>
            <person name="Acer S.C."/>
            <person name="Aftuck L."/>
            <person name="Alexander A."/>
            <person name="An P."/>
            <person name="Anderson E."/>
            <person name="Anderson S."/>
            <person name="Arachi H."/>
            <person name="Azer M."/>
            <person name="Bachantsang P."/>
            <person name="Barry A."/>
            <person name="Bayul T."/>
            <person name="Berlin A."/>
            <person name="Bessette D."/>
            <person name="Bloom T."/>
            <person name="Blye J."/>
            <person name="Boguslavskiy L."/>
            <person name="Bonnet C."/>
            <person name="Boukhgalter B."/>
            <person name="Bourzgui I."/>
            <person name="Brown A."/>
            <person name="Cahill P."/>
            <person name="Channer S."/>
            <person name="Cheshatsang Y."/>
            <person name="Chuda L."/>
            <person name="Citroen M."/>
            <person name="Collymore A."/>
            <person name="Cooke P."/>
            <person name="Costello M."/>
            <person name="D'Aco K."/>
            <person name="Daza R."/>
            <person name="De Haan G."/>
            <person name="DeGray S."/>
            <person name="DeMaso C."/>
            <person name="Dhargay N."/>
            <person name="Dooley K."/>
            <person name="Dooley E."/>
            <person name="Doricent M."/>
            <person name="Dorje P."/>
            <person name="Dorjee K."/>
            <person name="Dupes A."/>
            <person name="Elong R."/>
            <person name="Falk J."/>
            <person name="Farina A."/>
            <person name="Faro S."/>
            <person name="Ferguson D."/>
            <person name="Fisher S."/>
            <person name="Foley C.D."/>
            <person name="Franke A."/>
            <person name="Friedrich D."/>
            <person name="Gadbois L."/>
            <person name="Gearin G."/>
            <person name="Gearin C.R."/>
            <person name="Giannoukos G."/>
            <person name="Goode T."/>
            <person name="Graham J."/>
            <person name="Grandbois E."/>
            <person name="Grewal S."/>
            <person name="Gyaltsen K."/>
            <person name="Hafez N."/>
            <person name="Hagos B."/>
            <person name="Hall J."/>
            <person name="Henson C."/>
            <person name="Hollinger A."/>
            <person name="Honan T."/>
            <person name="Huard M.D."/>
            <person name="Hughes L."/>
            <person name="Hurhula B."/>
            <person name="Husby M.E."/>
            <person name="Kamat A."/>
            <person name="Kanga B."/>
            <person name="Kashin S."/>
            <person name="Khazanovich D."/>
            <person name="Kisner P."/>
            <person name="Lance K."/>
            <person name="Lara M."/>
            <person name="Lee W."/>
            <person name="Lennon N."/>
            <person name="Letendre F."/>
            <person name="LeVine R."/>
            <person name="Lipovsky A."/>
            <person name="Liu X."/>
            <person name="Liu J."/>
            <person name="Liu S."/>
            <person name="Lokyitsang T."/>
            <person name="Lokyitsang Y."/>
            <person name="Lubonja R."/>
            <person name="Lui A."/>
            <person name="MacDonald P."/>
            <person name="Magnisalis V."/>
            <person name="Maru K."/>
            <person name="Matthews C."/>
            <person name="McCusker W."/>
            <person name="McDonough S."/>
            <person name="Mehta T."/>
            <person name="Meldrim J."/>
            <person name="Meneus L."/>
            <person name="Mihai O."/>
            <person name="Mihalev A."/>
            <person name="Mihova T."/>
            <person name="Mittelman R."/>
            <person name="Mlenga V."/>
            <person name="Montmayeur A."/>
            <person name="Mulrain L."/>
            <person name="Navidi A."/>
            <person name="Naylor J."/>
            <person name="Negash T."/>
            <person name="Nguyen T."/>
            <person name="Nguyen N."/>
            <person name="Nicol R."/>
            <person name="Norbu C."/>
            <person name="Norbu N."/>
            <person name="Novod N."/>
            <person name="O'Neill B."/>
            <person name="Osman S."/>
            <person name="Markiewicz E."/>
            <person name="Oyono O.L."/>
            <person name="Patti C."/>
            <person name="Phunkhang P."/>
            <person name="Pierre F."/>
            <person name="Priest M."/>
            <person name="Raghuraman S."/>
            <person name="Rege F."/>
            <person name="Reyes R."/>
            <person name="Rise C."/>
            <person name="Rogov P."/>
            <person name="Ross K."/>
            <person name="Ryan E."/>
            <person name="Settipalli S."/>
            <person name="Shea T."/>
            <person name="Sherpa N."/>
            <person name="Shi L."/>
            <person name="Shih D."/>
            <person name="Sparrow T."/>
            <person name="Spaulding J."/>
            <person name="Stalker J."/>
            <person name="Stange-Thomann N."/>
            <person name="Stavropoulos S."/>
            <person name="Stone C."/>
            <person name="Strader C."/>
            <person name="Tesfaye S."/>
            <person name="Thomson T."/>
            <person name="Thoulutsang Y."/>
            <person name="Thoulutsang D."/>
            <person name="Topham K."/>
            <person name="Topping I."/>
            <person name="Tsamla T."/>
            <person name="Vassiliev H."/>
            <person name="Vo A."/>
            <person name="Wangchuk T."/>
            <person name="Wangdi T."/>
            <person name="Weiand M."/>
            <person name="Wilkinson J."/>
            <person name="Wilson A."/>
            <person name="Yadav S."/>
            <person name="Young G."/>
            <person name="Yu Q."/>
            <person name="Zembek L."/>
            <person name="Zhong D."/>
            <person name="Zimmer A."/>
            <person name="Zwirko Z."/>
            <person name="Jaffe D.B."/>
            <person name="Alvarez P."/>
            <person name="Brockman W."/>
            <person name="Butler J."/>
            <person name="Chin C."/>
            <person name="Gnerre S."/>
            <person name="Grabherr M."/>
            <person name="Kleber M."/>
            <person name="Mauceli E."/>
            <person name="MacCallum I."/>
        </authorList>
    </citation>
    <scope>NUCLEOTIDE SEQUENCE [LARGE SCALE GENOMIC DNA]</scope>
    <source>
        <strain evidence="4">Tucson 15010-1051.87</strain>
    </source>
</reference>
<feature type="region of interest" description="Disordered" evidence="1">
    <location>
        <begin position="337"/>
        <end position="364"/>
    </location>
</feature>
<evidence type="ECO:0000313" key="3">
    <source>
        <dbReference type="EMBL" id="KRF79186.1"/>
    </source>
</evidence>
<dbReference type="GO" id="GO:0003729">
    <property type="term" value="F:mRNA binding"/>
    <property type="evidence" value="ECO:0007669"/>
    <property type="project" value="TreeGrafter"/>
</dbReference>
<dbReference type="Proteomes" id="UP000008792">
    <property type="component" value="Unassembled WGS sequence"/>
</dbReference>
<dbReference type="GO" id="GO:0005634">
    <property type="term" value="C:nucleus"/>
    <property type="evidence" value="ECO:0007669"/>
    <property type="project" value="TreeGrafter"/>
</dbReference>
<feature type="region of interest" description="Disordered" evidence="1">
    <location>
        <begin position="1"/>
        <end position="31"/>
    </location>
</feature>